<dbReference type="InterPro" id="IPR032808">
    <property type="entry name" value="DoxX"/>
</dbReference>
<dbReference type="Proteomes" id="UP000199029">
    <property type="component" value="Unassembled WGS sequence"/>
</dbReference>
<dbReference type="Pfam" id="PF13564">
    <property type="entry name" value="DoxX_2"/>
    <property type="match status" value="1"/>
</dbReference>
<evidence type="ECO:0000256" key="3">
    <source>
        <dbReference type="ARBA" id="ARBA00022989"/>
    </source>
</evidence>
<dbReference type="AlphaFoldDB" id="A0A1I5Z418"/>
<reference evidence="7" key="1">
    <citation type="submission" date="2016-10" db="EMBL/GenBank/DDBJ databases">
        <authorList>
            <person name="Varghese N."/>
            <person name="Submissions S."/>
        </authorList>
    </citation>
    <scope>NUCLEOTIDE SEQUENCE [LARGE SCALE GENOMIC DNA]</scope>
    <source>
        <strain evidence="7">OR362-8,ATCC BAA-1266,JCM 13504</strain>
    </source>
</reference>
<dbReference type="RefSeq" id="WP_092673967.1">
    <property type="nucleotide sequence ID" value="NZ_FOXS01000003.1"/>
</dbReference>
<dbReference type="OrthoDB" id="797173at2"/>
<feature type="transmembrane region" description="Helical" evidence="5">
    <location>
        <begin position="49"/>
        <end position="82"/>
    </location>
</feature>
<evidence type="ECO:0000256" key="4">
    <source>
        <dbReference type="ARBA" id="ARBA00023136"/>
    </source>
</evidence>
<protein>
    <submittedName>
        <fullName evidence="6">DoxX-like family protein</fullName>
    </submittedName>
</protein>
<evidence type="ECO:0000256" key="2">
    <source>
        <dbReference type="ARBA" id="ARBA00022692"/>
    </source>
</evidence>
<keyword evidence="3 5" id="KW-1133">Transmembrane helix</keyword>
<gene>
    <name evidence="6" type="ORF">SAMN04515668_2694</name>
</gene>
<keyword evidence="7" id="KW-1185">Reference proteome</keyword>
<feature type="transmembrane region" description="Helical" evidence="5">
    <location>
        <begin position="6"/>
        <end position="28"/>
    </location>
</feature>
<feature type="transmembrane region" description="Helical" evidence="5">
    <location>
        <begin position="94"/>
        <end position="113"/>
    </location>
</feature>
<evidence type="ECO:0000256" key="5">
    <source>
        <dbReference type="SAM" id="Phobius"/>
    </source>
</evidence>
<comment type="subcellular location">
    <subcellularLocation>
        <location evidence="1">Membrane</location>
        <topology evidence="1">Multi-pass membrane protein</topology>
    </subcellularLocation>
</comment>
<name>A0A1I5Z418_HYMAR</name>
<keyword evidence="2 5" id="KW-0812">Transmembrane</keyword>
<sequence>MNSFSALAQIVVAVSVWFVWTFRFHNVVKEFNHFGLSDLTRSLVGATKVALATLLVVGIWYPALVLIPAVLMGLFMVAAQFFHFKANSPWPKRVPSLVLLLLCVYIASASLNLL</sequence>
<dbReference type="STRING" id="1227077.SAMN04515668_2694"/>
<evidence type="ECO:0000313" key="7">
    <source>
        <dbReference type="Proteomes" id="UP000199029"/>
    </source>
</evidence>
<evidence type="ECO:0000256" key="1">
    <source>
        <dbReference type="ARBA" id="ARBA00004141"/>
    </source>
</evidence>
<dbReference type="EMBL" id="FOXS01000003">
    <property type="protein sequence ID" value="SFQ51214.1"/>
    <property type="molecule type" value="Genomic_DNA"/>
</dbReference>
<proteinExistence type="predicted"/>
<dbReference type="GO" id="GO:0016020">
    <property type="term" value="C:membrane"/>
    <property type="evidence" value="ECO:0007669"/>
    <property type="project" value="UniProtKB-SubCell"/>
</dbReference>
<evidence type="ECO:0000313" key="6">
    <source>
        <dbReference type="EMBL" id="SFQ51214.1"/>
    </source>
</evidence>
<keyword evidence="4 5" id="KW-0472">Membrane</keyword>
<accession>A0A1I5Z418</accession>
<organism evidence="6 7">
    <name type="scientific">Hymenobacter arizonensis</name>
    <name type="common">Siccationidurans arizonensis</name>
    <dbReference type="NCBI Taxonomy" id="1227077"/>
    <lineage>
        <taxon>Bacteria</taxon>
        <taxon>Pseudomonadati</taxon>
        <taxon>Bacteroidota</taxon>
        <taxon>Cytophagia</taxon>
        <taxon>Cytophagales</taxon>
        <taxon>Hymenobacteraceae</taxon>
        <taxon>Hymenobacter</taxon>
    </lineage>
</organism>